<keyword evidence="1" id="KW-0560">Oxidoreductase</keyword>
<dbReference type="EMBL" id="SMKP01000090">
    <property type="protein sequence ID" value="TDD17266.1"/>
    <property type="molecule type" value="Genomic_DNA"/>
</dbReference>
<dbReference type="GO" id="GO:0070967">
    <property type="term" value="F:coenzyme F420 binding"/>
    <property type="evidence" value="ECO:0007669"/>
    <property type="project" value="TreeGrafter"/>
</dbReference>
<reference evidence="3 4" key="1">
    <citation type="submission" date="2019-03" db="EMBL/GenBank/DDBJ databases">
        <title>Draft genome sequences of novel Actinobacteria.</title>
        <authorList>
            <person name="Sahin N."/>
            <person name="Ay H."/>
            <person name="Saygin H."/>
        </authorList>
    </citation>
    <scope>NUCLEOTIDE SEQUENCE [LARGE SCALE GENOMIC DNA]</scope>
    <source>
        <strain evidence="3 4">KC712</strain>
    </source>
</reference>
<comment type="caution">
    <text evidence="3">The sequence shown here is derived from an EMBL/GenBank/DDBJ whole genome shotgun (WGS) entry which is preliminary data.</text>
</comment>
<dbReference type="Proteomes" id="UP000294543">
    <property type="component" value="Unassembled WGS sequence"/>
</dbReference>
<dbReference type="GO" id="GO:0005829">
    <property type="term" value="C:cytosol"/>
    <property type="evidence" value="ECO:0007669"/>
    <property type="project" value="TreeGrafter"/>
</dbReference>
<evidence type="ECO:0000313" key="4">
    <source>
        <dbReference type="Proteomes" id="UP000294543"/>
    </source>
</evidence>
<dbReference type="AlphaFoldDB" id="A0A4V2YDY9"/>
<dbReference type="InterPro" id="IPR052019">
    <property type="entry name" value="F420H2_bilvrd_red/Heme_oxyg"/>
</dbReference>
<evidence type="ECO:0000256" key="1">
    <source>
        <dbReference type="ARBA" id="ARBA00023002"/>
    </source>
</evidence>
<dbReference type="GO" id="GO:0016627">
    <property type="term" value="F:oxidoreductase activity, acting on the CH-CH group of donors"/>
    <property type="evidence" value="ECO:0007669"/>
    <property type="project" value="TreeGrafter"/>
</dbReference>
<organism evidence="3 4">
    <name type="scientific">Nonomuraea diastatica</name>
    <dbReference type="NCBI Taxonomy" id="1848329"/>
    <lineage>
        <taxon>Bacteria</taxon>
        <taxon>Bacillati</taxon>
        <taxon>Actinomycetota</taxon>
        <taxon>Actinomycetes</taxon>
        <taxon>Streptosporangiales</taxon>
        <taxon>Streptosporangiaceae</taxon>
        <taxon>Nonomuraea</taxon>
    </lineage>
</organism>
<protein>
    <submittedName>
        <fullName evidence="3">Pyridoxamine 5'-phosphate oxidase family protein</fullName>
    </submittedName>
</protein>
<dbReference type="PANTHER" id="PTHR35176:SF4">
    <property type="entry name" value="PYRIDOXAMINE 5'-PHOSPHATE OXIDASE-RELATED FMN-BINDING"/>
    <property type="match status" value="1"/>
</dbReference>
<dbReference type="Gene3D" id="2.30.110.10">
    <property type="entry name" value="Electron Transport, Fmn-binding Protein, Chain A"/>
    <property type="match status" value="1"/>
</dbReference>
<sequence length="172" mass="18742">MTTTYPAAELDVRFSEPGIEATSWEETFDVLRTAELFWLSTVRADGRPHVTPVVAVWHDDAVYFTTASFEQKMRNLEHSAKVAVTTGNNHWTQGLDVVVEGTAAVVTDPGALRGIASAFDDKYGADASWRLEVVDGVAQVAGHPAVVLRVDPAKVLAFGKAPHAQTRYRFAT</sequence>
<dbReference type="Pfam" id="PF01243">
    <property type="entry name" value="PNPOx_N"/>
    <property type="match status" value="1"/>
</dbReference>
<dbReference type="SUPFAM" id="SSF50475">
    <property type="entry name" value="FMN-binding split barrel"/>
    <property type="match status" value="1"/>
</dbReference>
<dbReference type="InterPro" id="IPR011576">
    <property type="entry name" value="Pyridox_Oxase_N"/>
</dbReference>
<feature type="domain" description="Pyridoxamine 5'-phosphate oxidase N-terminal" evidence="2">
    <location>
        <begin position="25"/>
        <end position="156"/>
    </location>
</feature>
<gene>
    <name evidence="3" type="ORF">E1294_28465</name>
</gene>
<evidence type="ECO:0000259" key="2">
    <source>
        <dbReference type="Pfam" id="PF01243"/>
    </source>
</evidence>
<accession>A0A4V2YDY9</accession>
<dbReference type="InterPro" id="IPR012349">
    <property type="entry name" value="Split_barrel_FMN-bd"/>
</dbReference>
<keyword evidence="4" id="KW-1185">Reference proteome</keyword>
<dbReference type="OrthoDB" id="157302at2"/>
<evidence type="ECO:0000313" key="3">
    <source>
        <dbReference type="EMBL" id="TDD17266.1"/>
    </source>
</evidence>
<dbReference type="PANTHER" id="PTHR35176">
    <property type="entry name" value="HEME OXYGENASE HI_0854-RELATED"/>
    <property type="match status" value="1"/>
</dbReference>
<proteinExistence type="predicted"/>
<name>A0A4V2YDY9_9ACTN</name>